<sequence>MDEDTRPVLSEISALLPPRTTVYRSSAAASVMGQPHVPLVPALAHPFVEPVTEPIPLRAAPLPAG</sequence>
<name>A0ABT0JY14_9ACTN</name>
<accession>A0ABT0JY14</accession>
<comment type="caution">
    <text evidence="1">The sequence shown here is derived from an EMBL/GenBank/DDBJ whole genome shotgun (WGS) entry which is preliminary data.</text>
</comment>
<dbReference type="EMBL" id="JALKFT010000009">
    <property type="protein sequence ID" value="MCK9876431.1"/>
    <property type="molecule type" value="Genomic_DNA"/>
</dbReference>
<keyword evidence="2" id="KW-1185">Reference proteome</keyword>
<dbReference type="RefSeq" id="WP_248810617.1">
    <property type="nucleotide sequence ID" value="NZ_JALKFT010000009.1"/>
</dbReference>
<evidence type="ECO:0000313" key="2">
    <source>
        <dbReference type="Proteomes" id="UP001201873"/>
    </source>
</evidence>
<evidence type="ECO:0000313" key="1">
    <source>
        <dbReference type="EMBL" id="MCK9876431.1"/>
    </source>
</evidence>
<protein>
    <submittedName>
        <fullName evidence="1">Uncharacterized protein</fullName>
    </submittedName>
</protein>
<dbReference type="Proteomes" id="UP001201873">
    <property type="component" value="Unassembled WGS sequence"/>
</dbReference>
<proteinExistence type="predicted"/>
<reference evidence="1 2" key="1">
    <citation type="submission" date="2022-04" db="EMBL/GenBank/DDBJ databases">
        <title>Genome diversity in the genus Frankia.</title>
        <authorList>
            <person name="Carlos-Shanley C."/>
            <person name="Hahn D."/>
        </authorList>
    </citation>
    <scope>NUCLEOTIDE SEQUENCE [LARGE SCALE GENOMIC DNA]</scope>
    <source>
        <strain evidence="1 2">Ag45/Mut15</strain>
    </source>
</reference>
<organism evidence="1 2">
    <name type="scientific">Frankia umida</name>
    <dbReference type="NCBI Taxonomy" id="573489"/>
    <lineage>
        <taxon>Bacteria</taxon>
        <taxon>Bacillati</taxon>
        <taxon>Actinomycetota</taxon>
        <taxon>Actinomycetes</taxon>
        <taxon>Frankiales</taxon>
        <taxon>Frankiaceae</taxon>
        <taxon>Frankia</taxon>
    </lineage>
</organism>
<gene>
    <name evidence="1" type="ORF">MXD59_11710</name>
</gene>